<dbReference type="Gene3D" id="3.40.50.720">
    <property type="entry name" value="NAD(P)-binding Rossmann-like Domain"/>
    <property type="match status" value="2"/>
</dbReference>
<dbReference type="PANTHER" id="PTHR10996">
    <property type="entry name" value="2-HYDROXYACID DEHYDROGENASE-RELATED"/>
    <property type="match status" value="1"/>
</dbReference>
<dbReference type="SUPFAM" id="SSF52283">
    <property type="entry name" value="Formate/glycerate dehydrogenase catalytic domain-like"/>
    <property type="match status" value="1"/>
</dbReference>
<dbReference type="InterPro" id="IPR050223">
    <property type="entry name" value="D-isomer_2-hydroxyacid_DH"/>
</dbReference>
<dbReference type="InterPro" id="IPR006140">
    <property type="entry name" value="D-isomer_DH_NAD-bd"/>
</dbReference>
<feature type="domain" description="D-isomer specific 2-hydroxyacid dehydrogenase NAD-binding" evidence="6">
    <location>
        <begin position="154"/>
        <end position="299"/>
    </location>
</feature>
<evidence type="ECO:0000313" key="7">
    <source>
        <dbReference type="EMBL" id="MEZ3180923.1"/>
    </source>
</evidence>
<keyword evidence="2 4" id="KW-0560">Oxidoreductase</keyword>
<protein>
    <submittedName>
        <fullName evidence="7">Hydroxyacid dehydrogenase</fullName>
    </submittedName>
</protein>
<evidence type="ECO:0000256" key="4">
    <source>
        <dbReference type="RuleBase" id="RU003719"/>
    </source>
</evidence>
<sequence>MPTPTPPLRPRAATALAPVLREEVFGARGMRELAAVVDVVAQAADVRTLLTDPRRTEIEVLVTSWGAPPLTPDVLDELPALHTVAHAAGSVRKLVTDAVWDRGITVISAAEANNEPVAEFVYAHVVLALKDVYRRSRHMVAVKALPPVDDVPGILRQTVGLVSFGSVARKVAQRLRRLDTRVLAWDPYLPSDVFDDFQVARAFDLSEAVARSRVLSIHTPLIPGSTEKLVTGELLRLLPEGATLINTARGAVIDEQAMIEVLTERPDLSAVLDVTAEEPPQADSALYTLPNVMLTGHVAGTVGGERRAMGRLVVEELRRTGAGLSPRHAVTAEAAPLRA</sequence>
<proteinExistence type="inferred from homology"/>
<dbReference type="Proteomes" id="UP001567537">
    <property type="component" value="Unassembled WGS sequence"/>
</dbReference>
<name>A0ABV4J532_9ACTN</name>
<evidence type="ECO:0000256" key="3">
    <source>
        <dbReference type="ARBA" id="ARBA00023027"/>
    </source>
</evidence>
<evidence type="ECO:0000313" key="8">
    <source>
        <dbReference type="Proteomes" id="UP001567537"/>
    </source>
</evidence>
<reference evidence="7 8" key="1">
    <citation type="journal article" date="2021" name="Res Sq">
        <title>Streptomyces Pimoensis sp. nov., Isolated From the Taklimakan Desert in Xinjiang, China.</title>
        <authorList>
            <person name="Zhang P."/>
            <person name="Luo X."/>
            <person name="Luo X."/>
            <person name="Liu Z."/>
            <person name="Xia Z."/>
            <person name="Wan C."/>
            <person name="zhang L."/>
        </authorList>
    </citation>
    <scope>NUCLEOTIDE SEQUENCE [LARGE SCALE GENOMIC DNA]</scope>
    <source>
        <strain evidence="7 8">TRM75549</strain>
    </source>
</reference>
<comment type="caution">
    <text evidence="7">The sequence shown here is derived from an EMBL/GenBank/DDBJ whole genome shotgun (WGS) entry which is preliminary data.</text>
</comment>
<keyword evidence="8" id="KW-1185">Reference proteome</keyword>
<dbReference type="Pfam" id="PF00389">
    <property type="entry name" value="2-Hacid_dh"/>
    <property type="match status" value="1"/>
</dbReference>
<evidence type="ECO:0000256" key="2">
    <source>
        <dbReference type="ARBA" id="ARBA00023002"/>
    </source>
</evidence>
<dbReference type="InterPro" id="IPR006139">
    <property type="entry name" value="D-isomer_2_OHA_DH_cat_dom"/>
</dbReference>
<dbReference type="PANTHER" id="PTHR10996:SF178">
    <property type="entry name" value="2-HYDROXYACID DEHYDROGENASE YGL185C-RELATED"/>
    <property type="match status" value="1"/>
</dbReference>
<keyword evidence="3" id="KW-0520">NAD</keyword>
<dbReference type="RefSeq" id="WP_371239963.1">
    <property type="nucleotide sequence ID" value="NZ_JAHWZY010000020.1"/>
</dbReference>
<gene>
    <name evidence="7" type="ORF">KYY02_20185</name>
</gene>
<evidence type="ECO:0000259" key="6">
    <source>
        <dbReference type="Pfam" id="PF02826"/>
    </source>
</evidence>
<feature type="domain" description="D-isomer specific 2-hydroxyacid dehydrogenase catalytic" evidence="5">
    <location>
        <begin position="55"/>
        <end position="330"/>
    </location>
</feature>
<dbReference type="SUPFAM" id="SSF51735">
    <property type="entry name" value="NAD(P)-binding Rossmann-fold domains"/>
    <property type="match status" value="1"/>
</dbReference>
<evidence type="ECO:0000256" key="1">
    <source>
        <dbReference type="ARBA" id="ARBA00005854"/>
    </source>
</evidence>
<dbReference type="Pfam" id="PF02826">
    <property type="entry name" value="2-Hacid_dh_C"/>
    <property type="match status" value="1"/>
</dbReference>
<organism evidence="7 8">
    <name type="scientific">Streptomyces pimonensis</name>
    <dbReference type="NCBI Taxonomy" id="2860288"/>
    <lineage>
        <taxon>Bacteria</taxon>
        <taxon>Bacillati</taxon>
        <taxon>Actinomycetota</taxon>
        <taxon>Actinomycetes</taxon>
        <taxon>Kitasatosporales</taxon>
        <taxon>Streptomycetaceae</taxon>
        <taxon>Streptomyces</taxon>
    </lineage>
</organism>
<accession>A0ABV4J532</accession>
<dbReference type="EMBL" id="JAHWZY010000020">
    <property type="protein sequence ID" value="MEZ3180923.1"/>
    <property type="molecule type" value="Genomic_DNA"/>
</dbReference>
<dbReference type="CDD" id="cd12167">
    <property type="entry name" value="2-Hacid_dh_8"/>
    <property type="match status" value="1"/>
</dbReference>
<dbReference type="InterPro" id="IPR036291">
    <property type="entry name" value="NAD(P)-bd_dom_sf"/>
</dbReference>
<evidence type="ECO:0000259" key="5">
    <source>
        <dbReference type="Pfam" id="PF00389"/>
    </source>
</evidence>
<comment type="similarity">
    <text evidence="1 4">Belongs to the D-isomer specific 2-hydroxyacid dehydrogenase family.</text>
</comment>